<evidence type="ECO:0000313" key="11">
    <source>
        <dbReference type="EMBL" id="OTO07743.1"/>
    </source>
</evidence>
<dbReference type="PANTHER" id="PTHR30487">
    <property type="entry name" value="TYPE 4 PREPILIN-LIKE PROTEINS LEADER PEPTIDE-PROCESSING ENZYME"/>
    <property type="match status" value="1"/>
</dbReference>
<comment type="caution">
    <text evidence="11">The sequence shown here is derived from an EMBL/GenBank/DDBJ whole genome shotgun (WGS) entry which is preliminary data.</text>
</comment>
<dbReference type="InterPro" id="IPR000045">
    <property type="entry name" value="Prepilin_IV_endopep_pep"/>
</dbReference>
<dbReference type="InterPro" id="IPR050882">
    <property type="entry name" value="Prepilin_peptidase/N-MTase"/>
</dbReference>
<dbReference type="InterPro" id="IPR010627">
    <property type="entry name" value="Prepilin_pept_A24_N"/>
</dbReference>
<dbReference type="GO" id="GO:0006465">
    <property type="term" value="P:signal peptide processing"/>
    <property type="evidence" value="ECO:0007669"/>
    <property type="project" value="TreeGrafter"/>
</dbReference>
<comment type="similarity">
    <text evidence="2">Belongs to the peptidase A24 family.</text>
</comment>
<feature type="transmembrane region" description="Helical" evidence="7">
    <location>
        <begin position="209"/>
        <end position="227"/>
    </location>
</feature>
<dbReference type="GO" id="GO:0005886">
    <property type="term" value="C:plasma membrane"/>
    <property type="evidence" value="ECO:0007669"/>
    <property type="project" value="UniProtKB-SubCell"/>
</dbReference>
<evidence type="ECO:0000256" key="2">
    <source>
        <dbReference type="ARBA" id="ARBA00005801"/>
    </source>
</evidence>
<evidence type="ECO:0000256" key="5">
    <source>
        <dbReference type="ARBA" id="ARBA00022989"/>
    </source>
</evidence>
<dbReference type="PANTHER" id="PTHR30487:SF0">
    <property type="entry name" value="PREPILIN LEADER PEPTIDASE_N-METHYLTRANSFERASE-RELATED"/>
    <property type="match status" value="1"/>
</dbReference>
<feature type="transmembrane region" description="Helical" evidence="7">
    <location>
        <begin position="71"/>
        <end position="89"/>
    </location>
</feature>
<organism evidence="11">
    <name type="scientific">Candidatus Enterococcus mansonii</name>
    <dbReference type="NCBI Taxonomy" id="1834181"/>
    <lineage>
        <taxon>Bacteria</taxon>
        <taxon>Bacillati</taxon>
        <taxon>Bacillota</taxon>
        <taxon>Bacilli</taxon>
        <taxon>Lactobacillales</taxon>
        <taxon>Enterococcaceae</taxon>
        <taxon>Enterococcus</taxon>
    </lineage>
</organism>
<proteinExistence type="inferred from homology"/>
<keyword evidence="3" id="KW-1003">Cell membrane</keyword>
<feature type="transmembrane region" description="Helical" evidence="7">
    <location>
        <begin position="183"/>
        <end position="203"/>
    </location>
</feature>
<dbReference type="RefSeq" id="WP_086330908.1">
    <property type="nucleotide sequence ID" value="NZ_NGLE02000001.1"/>
</dbReference>
<dbReference type="OrthoDB" id="9789291at2"/>
<evidence type="ECO:0000256" key="7">
    <source>
        <dbReference type="SAM" id="Phobius"/>
    </source>
</evidence>
<keyword evidence="12" id="KW-1185">Reference proteome</keyword>
<dbReference type="GO" id="GO:0004190">
    <property type="term" value="F:aspartic-type endopeptidase activity"/>
    <property type="evidence" value="ECO:0007669"/>
    <property type="project" value="InterPro"/>
</dbReference>
<evidence type="ECO:0000259" key="8">
    <source>
        <dbReference type="Pfam" id="PF01478"/>
    </source>
</evidence>
<keyword evidence="5 7" id="KW-1133">Transmembrane helix</keyword>
<evidence type="ECO:0000259" key="9">
    <source>
        <dbReference type="Pfam" id="PF06750"/>
    </source>
</evidence>
<dbReference type="STRING" id="1834181.A5880_002013"/>
<keyword evidence="4 7" id="KW-0812">Transmembrane</keyword>
<keyword evidence="6 7" id="KW-0472">Membrane</keyword>
<accession>A0A242CBW2</accession>
<sequence length="228" mass="25793">MLFIHFLIGCVIGSFLCLVAERVPAGKSILFPASHCSYCQTPLKSFELIPILSILFVRFRCRYCQQKLSIVYFLSELLCGLLCLLVTFINIQPLYFLLFLFTAILLSLTDIFYLIVEPVIFYPSAILLSIIHMYLALPLDFLTSLILFVSLHLLNYVLPHSIGGGDIILLTFWGALLGGQSLILLLFVASSSGLIFIVLYRLLLHQKQTQLPFVPFLSLGLFIVFLYK</sequence>
<protein>
    <submittedName>
        <fullName evidence="11">Uncharacterized protein</fullName>
    </submittedName>
</protein>
<comment type="subcellular location">
    <subcellularLocation>
        <location evidence="1">Cell membrane</location>
        <topology evidence="1">Multi-pass membrane protein</topology>
    </subcellularLocation>
</comment>
<feature type="transmembrane region" description="Helical" evidence="7">
    <location>
        <begin position="127"/>
        <end position="151"/>
    </location>
</feature>
<evidence type="ECO:0000313" key="12">
    <source>
        <dbReference type="Proteomes" id="UP000195139"/>
    </source>
</evidence>
<feature type="transmembrane region" description="Helical" evidence="7">
    <location>
        <begin position="95"/>
        <end position="115"/>
    </location>
</feature>
<reference evidence="10 12" key="2">
    <citation type="submission" date="2018-07" db="EMBL/GenBank/DDBJ databases">
        <title>The Genome Sequence of Enterococcus sp. DIV0659b.</title>
        <authorList>
            <consortium name="The Broad Institute Genomics Platform"/>
            <consortium name="The Broad Institute Genomic Center for Infectious Diseases"/>
            <person name="Earl A."/>
            <person name="Manson A."/>
            <person name="Schwartman J."/>
            <person name="Gilmore M."/>
            <person name="Abouelleil A."/>
            <person name="Cao P."/>
            <person name="Chapman S."/>
            <person name="Cusick C."/>
            <person name="Shea T."/>
            <person name="Young S."/>
            <person name="Neafsey D."/>
            <person name="Nusbaum C."/>
            <person name="Birren B."/>
        </authorList>
    </citation>
    <scope>NUCLEOTIDE SEQUENCE [LARGE SCALE GENOMIC DNA]</scope>
    <source>
        <strain evidence="10 12">4G2_DIV0659</strain>
    </source>
</reference>
<evidence type="ECO:0000256" key="3">
    <source>
        <dbReference type="ARBA" id="ARBA00022475"/>
    </source>
</evidence>
<evidence type="ECO:0000256" key="6">
    <source>
        <dbReference type="ARBA" id="ARBA00023136"/>
    </source>
</evidence>
<reference evidence="11" key="1">
    <citation type="submission" date="2017-05" db="EMBL/GenBank/DDBJ databases">
        <title>The Genome Sequence of Enterococcus sp. 4G2_DIV0659.</title>
        <authorList>
            <consortium name="The Broad Institute Genomics Platform"/>
            <consortium name="The Broad Institute Genomic Center for Infectious Diseases"/>
            <person name="Earl A."/>
            <person name="Manson A."/>
            <person name="Schwartman J."/>
            <person name="Gilmore M."/>
            <person name="Abouelleil A."/>
            <person name="Cao P."/>
            <person name="Chapman S."/>
            <person name="Cusick C."/>
            <person name="Shea T."/>
            <person name="Young S."/>
            <person name="Neafsey D."/>
            <person name="Nusbaum C."/>
            <person name="Birren B."/>
        </authorList>
    </citation>
    <scope>NUCLEOTIDE SEQUENCE [LARGE SCALE GENOMIC DNA]</scope>
    <source>
        <strain evidence="11">4G2_DIV0659</strain>
    </source>
</reference>
<dbReference type="Pfam" id="PF01478">
    <property type="entry name" value="Peptidase_A24"/>
    <property type="match status" value="1"/>
</dbReference>
<feature type="domain" description="Prepilin peptidase A24 N-terminal" evidence="9">
    <location>
        <begin position="7"/>
        <end position="87"/>
    </location>
</feature>
<evidence type="ECO:0000313" key="10">
    <source>
        <dbReference type="EMBL" id="MEI5993877.1"/>
    </source>
</evidence>
<dbReference type="EMBL" id="NGLE02000001">
    <property type="protein sequence ID" value="MEI5993877.1"/>
    <property type="molecule type" value="Genomic_DNA"/>
</dbReference>
<dbReference type="Pfam" id="PF06750">
    <property type="entry name" value="A24_N_bact"/>
    <property type="match status" value="1"/>
</dbReference>
<name>A0A242CBW2_9ENTE</name>
<gene>
    <name evidence="10" type="ORF">A5880_001424</name>
    <name evidence="11" type="ORF">A5880_002013</name>
</gene>
<evidence type="ECO:0000256" key="4">
    <source>
        <dbReference type="ARBA" id="ARBA00022692"/>
    </source>
</evidence>
<feature type="transmembrane region" description="Helical" evidence="7">
    <location>
        <begin position="157"/>
        <end position="176"/>
    </location>
</feature>
<dbReference type="AlphaFoldDB" id="A0A242CBW2"/>
<evidence type="ECO:0000256" key="1">
    <source>
        <dbReference type="ARBA" id="ARBA00004651"/>
    </source>
</evidence>
<dbReference type="EMBL" id="NGLE01000003">
    <property type="protein sequence ID" value="OTO07743.1"/>
    <property type="molecule type" value="Genomic_DNA"/>
</dbReference>
<feature type="domain" description="Prepilin type IV endopeptidase peptidase" evidence="8">
    <location>
        <begin position="97"/>
        <end position="197"/>
    </location>
</feature>
<dbReference type="Proteomes" id="UP000195139">
    <property type="component" value="Unassembled WGS sequence"/>
</dbReference>